<dbReference type="EMBL" id="CM007390">
    <property type="protein sequence ID" value="ONK56910.1"/>
    <property type="molecule type" value="Genomic_DNA"/>
</dbReference>
<keyword evidence="3" id="KW-1185">Reference proteome</keyword>
<reference evidence="3" key="1">
    <citation type="journal article" date="2017" name="Nat. Commun.">
        <title>The asparagus genome sheds light on the origin and evolution of a young Y chromosome.</title>
        <authorList>
            <person name="Harkess A."/>
            <person name="Zhou J."/>
            <person name="Xu C."/>
            <person name="Bowers J.E."/>
            <person name="Van der Hulst R."/>
            <person name="Ayyampalayam S."/>
            <person name="Mercati F."/>
            <person name="Riccardi P."/>
            <person name="McKain M.R."/>
            <person name="Kakrana A."/>
            <person name="Tang H."/>
            <person name="Ray J."/>
            <person name="Groenendijk J."/>
            <person name="Arikit S."/>
            <person name="Mathioni S.M."/>
            <person name="Nakano M."/>
            <person name="Shan H."/>
            <person name="Telgmann-Rauber A."/>
            <person name="Kanno A."/>
            <person name="Yue Z."/>
            <person name="Chen H."/>
            <person name="Li W."/>
            <person name="Chen Y."/>
            <person name="Xu X."/>
            <person name="Zhang Y."/>
            <person name="Luo S."/>
            <person name="Chen H."/>
            <person name="Gao J."/>
            <person name="Mao Z."/>
            <person name="Pires J.C."/>
            <person name="Luo M."/>
            <person name="Kudrna D."/>
            <person name="Wing R.A."/>
            <person name="Meyers B.C."/>
            <person name="Yi K."/>
            <person name="Kong H."/>
            <person name="Lavrijsen P."/>
            <person name="Sunseri F."/>
            <person name="Falavigna A."/>
            <person name="Ye Y."/>
            <person name="Leebens-Mack J.H."/>
            <person name="Chen G."/>
        </authorList>
    </citation>
    <scope>NUCLEOTIDE SEQUENCE [LARGE SCALE GENOMIC DNA]</scope>
    <source>
        <strain evidence="3">cv. DH0086</strain>
    </source>
</reference>
<proteinExistence type="predicted"/>
<name>A0A5P1E2Z1_ASPOF</name>
<dbReference type="AlphaFoldDB" id="A0A5P1E2Z1"/>
<dbReference type="Gramene" id="ONK56910">
    <property type="protein sequence ID" value="ONK56910"/>
    <property type="gene ID" value="A4U43_C10F14540"/>
</dbReference>
<sequence length="273" mass="29941">MAPDRLRDGDANCVHGKGGGRASKLAKIIEVISTIPPPASFLTVESKTKAPMAADAGLKLAVERGGIINGGTNNSSASLVIGPIPRDDDVAMVDYYDDDDLISPLPGDAPREHQNSSEGECDRKEDERKGNGEISGREEEEEEMNPYQGECCKGGSTSSARKENNNNNNNDDEGSKEGYLDLLLEAVQHELPVDQDEEEEEQEVRRRFSTGLPDKGKSVHRSCVVAELHLYSEESAAPVARSKRGIRKQTLPSRYRDSVLQPWAKPPTLHRHR</sequence>
<evidence type="ECO:0000256" key="1">
    <source>
        <dbReference type="SAM" id="MobiDB-lite"/>
    </source>
</evidence>
<feature type="region of interest" description="Disordered" evidence="1">
    <location>
        <begin position="241"/>
        <end position="273"/>
    </location>
</feature>
<evidence type="ECO:0000313" key="3">
    <source>
        <dbReference type="Proteomes" id="UP000243459"/>
    </source>
</evidence>
<accession>A0A5P1E2Z1</accession>
<feature type="compositionally biased region" description="Acidic residues" evidence="1">
    <location>
        <begin position="193"/>
        <end position="202"/>
    </location>
</feature>
<dbReference type="Proteomes" id="UP000243459">
    <property type="component" value="Chromosome 10"/>
</dbReference>
<feature type="compositionally biased region" description="Basic and acidic residues" evidence="1">
    <location>
        <begin position="109"/>
        <end position="137"/>
    </location>
</feature>
<protein>
    <submittedName>
        <fullName evidence="2">Uncharacterized protein</fullName>
    </submittedName>
</protein>
<organism evidence="2 3">
    <name type="scientific">Asparagus officinalis</name>
    <name type="common">Garden asparagus</name>
    <dbReference type="NCBI Taxonomy" id="4686"/>
    <lineage>
        <taxon>Eukaryota</taxon>
        <taxon>Viridiplantae</taxon>
        <taxon>Streptophyta</taxon>
        <taxon>Embryophyta</taxon>
        <taxon>Tracheophyta</taxon>
        <taxon>Spermatophyta</taxon>
        <taxon>Magnoliopsida</taxon>
        <taxon>Liliopsida</taxon>
        <taxon>Asparagales</taxon>
        <taxon>Asparagaceae</taxon>
        <taxon>Asparagoideae</taxon>
        <taxon>Asparagus</taxon>
    </lineage>
</organism>
<evidence type="ECO:0000313" key="2">
    <source>
        <dbReference type="EMBL" id="ONK56910.1"/>
    </source>
</evidence>
<gene>
    <name evidence="2" type="ORF">A4U43_C10F14540</name>
</gene>
<feature type="region of interest" description="Disordered" evidence="1">
    <location>
        <begin position="98"/>
        <end position="219"/>
    </location>
</feature>